<dbReference type="Pfam" id="PF04082">
    <property type="entry name" value="Fungal_trans"/>
    <property type="match status" value="1"/>
</dbReference>
<dbReference type="AlphaFoldDB" id="S3DN23"/>
<organism evidence="7 8">
    <name type="scientific">Glarea lozoyensis (strain ATCC 20868 / MF5171)</name>
    <dbReference type="NCBI Taxonomy" id="1116229"/>
    <lineage>
        <taxon>Eukaryota</taxon>
        <taxon>Fungi</taxon>
        <taxon>Dikarya</taxon>
        <taxon>Ascomycota</taxon>
        <taxon>Pezizomycotina</taxon>
        <taxon>Leotiomycetes</taxon>
        <taxon>Helotiales</taxon>
        <taxon>Helotiaceae</taxon>
        <taxon>Glarea</taxon>
    </lineage>
</organism>
<dbReference type="GO" id="GO:0000981">
    <property type="term" value="F:DNA-binding transcription factor activity, RNA polymerase II-specific"/>
    <property type="evidence" value="ECO:0007669"/>
    <property type="project" value="InterPro"/>
</dbReference>
<gene>
    <name evidence="7" type="ORF">GLAREA_06509</name>
</gene>
<dbReference type="RefSeq" id="XP_008080113.1">
    <property type="nucleotide sequence ID" value="XM_008081922.1"/>
</dbReference>
<dbReference type="Pfam" id="PF00172">
    <property type="entry name" value="Zn_clus"/>
    <property type="match status" value="1"/>
</dbReference>
<dbReference type="InterPro" id="IPR036864">
    <property type="entry name" value="Zn2-C6_fun-type_DNA-bd_sf"/>
</dbReference>
<dbReference type="Gene3D" id="4.10.240.10">
    <property type="entry name" value="Zn(2)-C6 fungal-type DNA-binding domain"/>
    <property type="match status" value="1"/>
</dbReference>
<feature type="compositionally biased region" description="Polar residues" evidence="5">
    <location>
        <begin position="176"/>
        <end position="194"/>
    </location>
</feature>
<reference evidence="7 8" key="1">
    <citation type="journal article" date="2013" name="BMC Genomics">
        <title>Genomics-driven discovery of the pneumocandin biosynthetic gene cluster in the fungus Glarea lozoyensis.</title>
        <authorList>
            <person name="Chen L."/>
            <person name="Yue Q."/>
            <person name="Zhang X."/>
            <person name="Xiang M."/>
            <person name="Wang C."/>
            <person name="Li S."/>
            <person name="Che Y."/>
            <person name="Ortiz-Lopez F.J."/>
            <person name="Bills G.F."/>
            <person name="Liu X."/>
            <person name="An Z."/>
        </authorList>
    </citation>
    <scope>NUCLEOTIDE SEQUENCE [LARGE SCALE GENOMIC DNA]</scope>
    <source>
        <strain evidence="8">ATCC 20868 / MF5171</strain>
    </source>
</reference>
<dbReference type="GO" id="GO:0005634">
    <property type="term" value="C:nucleus"/>
    <property type="evidence" value="ECO:0007669"/>
    <property type="project" value="UniProtKB-SubCell"/>
</dbReference>
<dbReference type="Proteomes" id="UP000016922">
    <property type="component" value="Unassembled WGS sequence"/>
</dbReference>
<sequence>MADYQGSKRHKRLIRRRGACEVCKQRKVRCDGGKPCGQCQKSSCDCRYKVINHSRRGSEEAFGGETSRHSLDPDQQSNQCSPELTSLLSPPRSLDITKWLPSAPLVNARDTVASTTDDLLAKPDITSTLDFSIQEHHFMESDWNALNETFDFEDGTISADFWQSLESQNLSGSSSVDTDMSNDNHQRSLSSSSNFPQTRIELGLSVQKPVLADSDDFHSINLAVPPFFPGLKAENVKRDNSVPYLVISQAIAIILLLCFIEEVSIKNASTLAIVTHKDRKIVEDAIEHTEHQSTKDPISLALVNAVLALAAHYLNSHENYHAPEKPSYNAFVLFDKVFSVRHQLTSGTISLLDMQIYFSIRAGSTATPELMMASMQCMQALRLNDCGSIYRVYPKDADQKQARKALCFLYCMEKPYCLRYRMFSILNDKFVENVPQEVTEDFNWLSTQYHFSTLCSNMSRKLYGSNGRTLHYGRLESALRGWKEMLPFSDDFDSQKSYNYSALSTTDRRVRLRNLFQYHETLITLFMGALDFDESAHDTVDFDQAQKAEICAASARKILTVSCQLSTADFQENWPLYHLVCVSTYVLSVFIIQKPDNRKDLSYLGMALGFFGRLSLNTDLLFEVPFDEVTELVRFVHETVKNYSQQNKEI</sequence>
<keyword evidence="3 7" id="KW-0238">DNA-binding</keyword>
<dbReference type="EMBL" id="KE145358">
    <property type="protein sequence ID" value="EPE33496.1"/>
    <property type="molecule type" value="Genomic_DNA"/>
</dbReference>
<protein>
    <submittedName>
        <fullName evidence="7">Zn2/Cys6 DNA-binding protein</fullName>
    </submittedName>
</protein>
<dbReference type="InterPro" id="IPR001138">
    <property type="entry name" value="Zn2Cys6_DnaBD"/>
</dbReference>
<dbReference type="CDD" id="cd12148">
    <property type="entry name" value="fungal_TF_MHR"/>
    <property type="match status" value="1"/>
</dbReference>
<keyword evidence="2" id="KW-0479">Metal-binding</keyword>
<dbReference type="SUPFAM" id="SSF57701">
    <property type="entry name" value="Zn2/Cys6 DNA-binding domain"/>
    <property type="match status" value="1"/>
</dbReference>
<dbReference type="CDD" id="cd00067">
    <property type="entry name" value="GAL4"/>
    <property type="match status" value="1"/>
</dbReference>
<dbReference type="GO" id="GO:0003677">
    <property type="term" value="F:DNA binding"/>
    <property type="evidence" value="ECO:0007669"/>
    <property type="project" value="UniProtKB-KW"/>
</dbReference>
<feature type="compositionally biased region" description="Polar residues" evidence="5">
    <location>
        <begin position="73"/>
        <end position="84"/>
    </location>
</feature>
<accession>S3DN23</accession>
<feature type="region of interest" description="Disordered" evidence="5">
    <location>
        <begin position="57"/>
        <end position="84"/>
    </location>
</feature>
<dbReference type="SMART" id="SM00066">
    <property type="entry name" value="GAL4"/>
    <property type="match status" value="1"/>
</dbReference>
<dbReference type="PANTHER" id="PTHR46910:SF3">
    <property type="entry name" value="HALOTOLERANCE PROTEIN 9-RELATED"/>
    <property type="match status" value="1"/>
</dbReference>
<dbReference type="PANTHER" id="PTHR46910">
    <property type="entry name" value="TRANSCRIPTION FACTOR PDR1"/>
    <property type="match status" value="1"/>
</dbReference>
<dbReference type="OrthoDB" id="39175at2759"/>
<dbReference type="GeneID" id="19465562"/>
<dbReference type="KEGG" id="glz:GLAREA_06509"/>
<evidence type="ECO:0000313" key="8">
    <source>
        <dbReference type="Proteomes" id="UP000016922"/>
    </source>
</evidence>
<keyword evidence="4" id="KW-0539">Nucleus</keyword>
<evidence type="ECO:0000256" key="5">
    <source>
        <dbReference type="SAM" id="MobiDB-lite"/>
    </source>
</evidence>
<dbReference type="InterPro" id="IPR050987">
    <property type="entry name" value="AtrR-like"/>
</dbReference>
<dbReference type="HOGENOM" id="CLU_402354_0_0_1"/>
<evidence type="ECO:0000313" key="7">
    <source>
        <dbReference type="EMBL" id="EPE33496.1"/>
    </source>
</evidence>
<dbReference type="InterPro" id="IPR007219">
    <property type="entry name" value="XnlR_reg_dom"/>
</dbReference>
<evidence type="ECO:0000259" key="6">
    <source>
        <dbReference type="PROSITE" id="PS50048"/>
    </source>
</evidence>
<evidence type="ECO:0000256" key="2">
    <source>
        <dbReference type="ARBA" id="ARBA00022723"/>
    </source>
</evidence>
<dbReference type="PROSITE" id="PS50048">
    <property type="entry name" value="ZN2_CY6_FUNGAL_2"/>
    <property type="match status" value="1"/>
</dbReference>
<dbReference type="GO" id="GO:0008270">
    <property type="term" value="F:zinc ion binding"/>
    <property type="evidence" value="ECO:0007669"/>
    <property type="project" value="InterPro"/>
</dbReference>
<dbReference type="STRING" id="1116229.S3DN23"/>
<evidence type="ECO:0000256" key="3">
    <source>
        <dbReference type="ARBA" id="ARBA00023125"/>
    </source>
</evidence>
<dbReference type="eggNOG" id="ENOG502SN41">
    <property type="taxonomic scope" value="Eukaryota"/>
</dbReference>
<dbReference type="GO" id="GO:0006351">
    <property type="term" value="P:DNA-templated transcription"/>
    <property type="evidence" value="ECO:0007669"/>
    <property type="project" value="InterPro"/>
</dbReference>
<name>S3DN23_GLAL2</name>
<feature type="region of interest" description="Disordered" evidence="5">
    <location>
        <begin position="172"/>
        <end position="194"/>
    </location>
</feature>
<evidence type="ECO:0000256" key="1">
    <source>
        <dbReference type="ARBA" id="ARBA00004123"/>
    </source>
</evidence>
<evidence type="ECO:0000256" key="4">
    <source>
        <dbReference type="ARBA" id="ARBA00023242"/>
    </source>
</evidence>
<comment type="subcellular location">
    <subcellularLocation>
        <location evidence="1">Nucleus</location>
    </subcellularLocation>
</comment>
<proteinExistence type="predicted"/>
<dbReference type="PROSITE" id="PS00463">
    <property type="entry name" value="ZN2_CY6_FUNGAL_1"/>
    <property type="match status" value="1"/>
</dbReference>
<dbReference type="OMA" id="CKSACFE"/>
<keyword evidence="8" id="KW-1185">Reference proteome</keyword>
<feature type="domain" description="Zn(2)-C6 fungal-type" evidence="6">
    <location>
        <begin position="19"/>
        <end position="48"/>
    </location>
</feature>